<evidence type="ECO:0000313" key="2">
    <source>
        <dbReference type="Proteomes" id="UP001172680"/>
    </source>
</evidence>
<evidence type="ECO:0000313" key="1">
    <source>
        <dbReference type="EMBL" id="KAJ9648581.1"/>
    </source>
</evidence>
<name>A0ACC2ZM88_9PEZI</name>
<sequence>MVQRPASPTSLLWAHQLKKEHAHLLDRMKALEATSKDVVARMAEAEATTAAARESVTRVADMAARIAAIEEDDDDVRQWIAKLNEERQAQTRKEDDKLQSLTRRVELLDAENKKLEVEQKEAKRRDDDILKRLEQLEAAREAAREADKRAADKLIRKNDPVDKVLSRRLDAFESRRNEDSTKIAALLQKIKALESSNQELSTKTQQIQKKLESARTPRNHVLLRQKATDSISTGTTQMGTPLVTSPNVQVARSPLVNRQLRSHSAVRPLQLQTPQLQTPQLQTHAMLRRSSRAAPRSEILANRLLRAARGHSPTSGTGAPNTTKEPADLANSRKKRKAALTEEVRETQNVVKTLEPALKPAAPTLANNQRHEPQISAAANAKPPQNHLQKKRRQIVQLHDI</sequence>
<protein>
    <submittedName>
        <fullName evidence="1">Uncharacterized protein</fullName>
    </submittedName>
</protein>
<accession>A0ACC2ZM88</accession>
<dbReference type="EMBL" id="JAPDRP010000003">
    <property type="protein sequence ID" value="KAJ9648581.1"/>
    <property type="molecule type" value="Genomic_DNA"/>
</dbReference>
<comment type="caution">
    <text evidence="1">The sequence shown here is derived from an EMBL/GenBank/DDBJ whole genome shotgun (WGS) entry which is preliminary data.</text>
</comment>
<keyword evidence="2" id="KW-1185">Reference proteome</keyword>
<reference evidence="1" key="1">
    <citation type="submission" date="2022-10" db="EMBL/GenBank/DDBJ databases">
        <title>Culturing micro-colonial fungi from biological soil crusts in the Mojave desert and describing Neophaeococcomyces mojavensis, and introducing the new genera and species Taxawa tesnikishii.</title>
        <authorList>
            <person name="Kurbessoian T."/>
            <person name="Stajich J.E."/>
        </authorList>
    </citation>
    <scope>NUCLEOTIDE SEQUENCE</scope>
    <source>
        <strain evidence="1">JES_115</strain>
    </source>
</reference>
<dbReference type="Proteomes" id="UP001172680">
    <property type="component" value="Unassembled WGS sequence"/>
</dbReference>
<proteinExistence type="predicted"/>
<gene>
    <name evidence="1" type="ORF">H2199_001436</name>
</gene>
<organism evidence="1 2">
    <name type="scientific">Coniosporium tulheliwenetii</name>
    <dbReference type="NCBI Taxonomy" id="3383036"/>
    <lineage>
        <taxon>Eukaryota</taxon>
        <taxon>Fungi</taxon>
        <taxon>Dikarya</taxon>
        <taxon>Ascomycota</taxon>
        <taxon>Pezizomycotina</taxon>
        <taxon>Dothideomycetes</taxon>
        <taxon>Dothideomycetes incertae sedis</taxon>
        <taxon>Coniosporium</taxon>
    </lineage>
</organism>